<dbReference type="CDD" id="cd01949">
    <property type="entry name" value="GGDEF"/>
    <property type="match status" value="1"/>
</dbReference>
<name>A0ABW8AKW0_9ACTN</name>
<dbReference type="PROSITE" id="PS50112">
    <property type="entry name" value="PAS"/>
    <property type="match status" value="2"/>
</dbReference>
<dbReference type="InterPro" id="IPR001633">
    <property type="entry name" value="EAL_dom"/>
</dbReference>
<dbReference type="Pfam" id="PF13188">
    <property type="entry name" value="PAS_8"/>
    <property type="match status" value="1"/>
</dbReference>
<dbReference type="InterPro" id="IPR000014">
    <property type="entry name" value="PAS"/>
</dbReference>
<dbReference type="InterPro" id="IPR029787">
    <property type="entry name" value="Nucleotide_cyclase"/>
</dbReference>
<evidence type="ECO:0000313" key="7">
    <source>
        <dbReference type="Proteomes" id="UP001612915"/>
    </source>
</evidence>
<evidence type="ECO:0000259" key="3">
    <source>
        <dbReference type="PROSITE" id="PS50113"/>
    </source>
</evidence>
<feature type="domain" description="GGDEF" evidence="5">
    <location>
        <begin position="319"/>
        <end position="452"/>
    </location>
</feature>
<dbReference type="Gene3D" id="3.30.70.270">
    <property type="match status" value="1"/>
</dbReference>
<dbReference type="Pfam" id="PF00990">
    <property type="entry name" value="GGDEF"/>
    <property type="match status" value="1"/>
</dbReference>
<feature type="compositionally biased region" description="Basic and acidic residues" evidence="1">
    <location>
        <begin position="1"/>
        <end position="18"/>
    </location>
</feature>
<dbReference type="Proteomes" id="UP001612915">
    <property type="component" value="Unassembled WGS sequence"/>
</dbReference>
<dbReference type="NCBIfam" id="TIGR00254">
    <property type="entry name" value="GGDEF"/>
    <property type="match status" value="1"/>
</dbReference>
<dbReference type="PROSITE" id="PS50887">
    <property type="entry name" value="GGDEF"/>
    <property type="match status" value="1"/>
</dbReference>
<dbReference type="PROSITE" id="PS50883">
    <property type="entry name" value="EAL"/>
    <property type="match status" value="1"/>
</dbReference>
<evidence type="ECO:0000259" key="2">
    <source>
        <dbReference type="PROSITE" id="PS50112"/>
    </source>
</evidence>
<feature type="region of interest" description="Disordered" evidence="1">
    <location>
        <begin position="1"/>
        <end position="22"/>
    </location>
</feature>
<proteinExistence type="predicted"/>
<dbReference type="EMBL" id="JBITLV010000001">
    <property type="protein sequence ID" value="MFI7586642.1"/>
    <property type="molecule type" value="Genomic_DNA"/>
</dbReference>
<dbReference type="Pfam" id="PF00563">
    <property type="entry name" value="EAL"/>
    <property type="match status" value="1"/>
</dbReference>
<dbReference type="InterPro" id="IPR035919">
    <property type="entry name" value="EAL_sf"/>
</dbReference>
<dbReference type="CDD" id="cd00130">
    <property type="entry name" value="PAS"/>
    <property type="match status" value="1"/>
</dbReference>
<dbReference type="CDD" id="cd01948">
    <property type="entry name" value="EAL"/>
    <property type="match status" value="1"/>
</dbReference>
<dbReference type="InterPro" id="IPR000160">
    <property type="entry name" value="GGDEF_dom"/>
</dbReference>
<dbReference type="RefSeq" id="WP_398276647.1">
    <property type="nucleotide sequence ID" value="NZ_JBITLV010000001.1"/>
</dbReference>
<feature type="domain" description="PAS" evidence="2">
    <location>
        <begin position="25"/>
        <end position="65"/>
    </location>
</feature>
<evidence type="ECO:0000256" key="1">
    <source>
        <dbReference type="SAM" id="MobiDB-lite"/>
    </source>
</evidence>
<dbReference type="SMART" id="SM00091">
    <property type="entry name" value="PAS"/>
    <property type="match status" value="2"/>
</dbReference>
<dbReference type="InterPro" id="IPR013767">
    <property type="entry name" value="PAS_fold"/>
</dbReference>
<dbReference type="PROSITE" id="PS50113">
    <property type="entry name" value="PAC"/>
    <property type="match status" value="1"/>
</dbReference>
<comment type="caution">
    <text evidence="6">The sequence shown here is derived from an EMBL/GenBank/DDBJ whole genome shotgun (WGS) entry which is preliminary data.</text>
</comment>
<dbReference type="InterPro" id="IPR035965">
    <property type="entry name" value="PAS-like_dom_sf"/>
</dbReference>
<accession>A0ABW8AKW0</accession>
<feature type="region of interest" description="Disordered" evidence="1">
    <location>
        <begin position="66"/>
        <end position="85"/>
    </location>
</feature>
<feature type="domain" description="PAC" evidence="3">
    <location>
        <begin position="235"/>
        <end position="287"/>
    </location>
</feature>
<dbReference type="SMART" id="SM00052">
    <property type="entry name" value="EAL"/>
    <property type="match status" value="1"/>
</dbReference>
<reference evidence="6 7" key="1">
    <citation type="submission" date="2024-10" db="EMBL/GenBank/DDBJ databases">
        <title>The Natural Products Discovery Center: Release of the First 8490 Sequenced Strains for Exploring Actinobacteria Biosynthetic Diversity.</title>
        <authorList>
            <person name="Kalkreuter E."/>
            <person name="Kautsar S.A."/>
            <person name="Yang D."/>
            <person name="Bader C.D."/>
            <person name="Teijaro C.N."/>
            <person name="Fluegel L."/>
            <person name="Davis C.M."/>
            <person name="Simpson J.R."/>
            <person name="Lauterbach L."/>
            <person name="Steele A.D."/>
            <person name="Gui C."/>
            <person name="Meng S."/>
            <person name="Li G."/>
            <person name="Viehrig K."/>
            <person name="Ye F."/>
            <person name="Su P."/>
            <person name="Kiefer A.F."/>
            <person name="Nichols A."/>
            <person name="Cepeda A.J."/>
            <person name="Yan W."/>
            <person name="Fan B."/>
            <person name="Jiang Y."/>
            <person name="Adhikari A."/>
            <person name="Zheng C.-J."/>
            <person name="Schuster L."/>
            <person name="Cowan T.M."/>
            <person name="Smanski M.J."/>
            <person name="Chevrette M.G."/>
            <person name="De Carvalho L.P.S."/>
            <person name="Shen B."/>
        </authorList>
    </citation>
    <scope>NUCLEOTIDE SEQUENCE [LARGE SCALE GENOMIC DNA]</scope>
    <source>
        <strain evidence="6 7">NPDC049639</strain>
    </source>
</reference>
<dbReference type="InterPro" id="IPR000700">
    <property type="entry name" value="PAS-assoc_C"/>
</dbReference>
<dbReference type="Gene3D" id="3.20.20.450">
    <property type="entry name" value="EAL domain"/>
    <property type="match status" value="1"/>
</dbReference>
<dbReference type="InterPro" id="IPR043128">
    <property type="entry name" value="Rev_trsase/Diguanyl_cyclase"/>
</dbReference>
<dbReference type="Pfam" id="PF00989">
    <property type="entry name" value="PAS"/>
    <property type="match status" value="1"/>
</dbReference>
<dbReference type="SUPFAM" id="SSF141868">
    <property type="entry name" value="EAL domain-like"/>
    <property type="match status" value="1"/>
</dbReference>
<dbReference type="Gene3D" id="3.30.450.20">
    <property type="entry name" value="PAS domain"/>
    <property type="match status" value="2"/>
</dbReference>
<evidence type="ECO:0000259" key="4">
    <source>
        <dbReference type="PROSITE" id="PS50883"/>
    </source>
</evidence>
<dbReference type="SUPFAM" id="SSF55785">
    <property type="entry name" value="PYP-like sensor domain (PAS domain)"/>
    <property type="match status" value="2"/>
</dbReference>
<keyword evidence="7" id="KW-1185">Reference proteome</keyword>
<dbReference type="InterPro" id="IPR052155">
    <property type="entry name" value="Biofilm_reg_signaling"/>
</dbReference>
<evidence type="ECO:0000313" key="6">
    <source>
        <dbReference type="EMBL" id="MFI7586642.1"/>
    </source>
</evidence>
<gene>
    <name evidence="6" type="ORF">ACIB24_06155</name>
</gene>
<feature type="domain" description="PAS" evidence="2">
    <location>
        <begin position="161"/>
        <end position="231"/>
    </location>
</feature>
<evidence type="ECO:0000259" key="5">
    <source>
        <dbReference type="PROSITE" id="PS50887"/>
    </source>
</evidence>
<organism evidence="6 7">
    <name type="scientific">Spongisporangium articulatum</name>
    <dbReference type="NCBI Taxonomy" id="3362603"/>
    <lineage>
        <taxon>Bacteria</taxon>
        <taxon>Bacillati</taxon>
        <taxon>Actinomycetota</taxon>
        <taxon>Actinomycetes</taxon>
        <taxon>Kineosporiales</taxon>
        <taxon>Kineosporiaceae</taxon>
        <taxon>Spongisporangium</taxon>
    </lineage>
</organism>
<sequence>MPRADLRRAQRDQRRSADELPVAESEARHRALVDALPEPVVLQDIDGGIILANLAAREALGITADGRPRSATLPRQSTRTADRPADHRVTLRPAVEPLDELRAGALEAVATGHVTTGPSITVGDGTLVATSLPLVGDDGRVGAVVTRLGALGATPDPHDGGEDLFRHAMQFSPIGFGVAALNGRFLRVNRKLCRMLGYRADELQERTLYDVVHPSDLEETSVQVGHLLRGDVEAITMERRYVGHGGMQLWGTLAVCLVRDAQGRPQQLVVQIEDVSEVHRAQELLTHMTLHDRLSGLPNRTLVLDRIRDGLERSRQTGRRVAVLQVDVDHFRVINAHSGQEQGDAALAEIGRRVQRALRPGDTVGRIGGDEFIVVGPDVGDETEAAALAERLQDAVAQPLPLADRSISPTVSVGIALSASSEADPLSLVRDAEIATYRAKQGGRNRWELVDSRLRRDALERLDLEEDLRTSLATGELELHFQPIVDLASRNVVGREALLRWNHPDRGLLAPGHFLQVAEESGLMVELGHWVLLEAARVAAATGPDAGYVSINVSPTQVTRPGLAAQVEKALSDTGLPPARLMVELTESVMLSSAVGARQEIEQLDELGVRVLVDDFGTGFGALTYLRDLPISGIKVDRSFTAGLGTDQPSERIVEALTGLGRGLGVDVIVEGVETEQQRELLAALGAEHAQGYLFGRPEPVLMPA</sequence>
<dbReference type="PANTHER" id="PTHR44757">
    <property type="entry name" value="DIGUANYLATE CYCLASE DGCP"/>
    <property type="match status" value="1"/>
</dbReference>
<dbReference type="PANTHER" id="PTHR44757:SF2">
    <property type="entry name" value="BIOFILM ARCHITECTURE MAINTENANCE PROTEIN MBAA"/>
    <property type="match status" value="1"/>
</dbReference>
<dbReference type="SUPFAM" id="SSF55073">
    <property type="entry name" value="Nucleotide cyclase"/>
    <property type="match status" value="1"/>
</dbReference>
<dbReference type="NCBIfam" id="TIGR00229">
    <property type="entry name" value="sensory_box"/>
    <property type="match status" value="1"/>
</dbReference>
<feature type="domain" description="EAL" evidence="4">
    <location>
        <begin position="461"/>
        <end position="705"/>
    </location>
</feature>
<protein>
    <submittedName>
        <fullName evidence="6">EAL domain-containing protein</fullName>
    </submittedName>
</protein>
<dbReference type="SMART" id="SM00267">
    <property type="entry name" value="GGDEF"/>
    <property type="match status" value="1"/>
</dbReference>